<comment type="caution">
    <text evidence="1">The sequence shown here is derived from an EMBL/GenBank/DDBJ whole genome shotgun (WGS) entry which is preliminary data.</text>
</comment>
<dbReference type="OrthoDB" id="5119249at2"/>
<reference evidence="1 2" key="1">
    <citation type="submission" date="2019-03" db="EMBL/GenBank/DDBJ databases">
        <title>Genomics of glacier-inhabiting Cryobacterium strains.</title>
        <authorList>
            <person name="Liu Q."/>
            <person name="Xin Y.-H."/>
        </authorList>
    </citation>
    <scope>NUCLEOTIDE SEQUENCE [LARGE SCALE GENOMIC DNA]</scope>
    <source>
        <strain evidence="1 2">CGMCC 1.10440</strain>
    </source>
</reference>
<dbReference type="AlphaFoldDB" id="A0A4R8VCB3"/>
<dbReference type="Proteomes" id="UP000298488">
    <property type="component" value="Unassembled WGS sequence"/>
</dbReference>
<keyword evidence="2" id="KW-1185">Reference proteome</keyword>
<accession>A0A4R8VCB3</accession>
<evidence type="ECO:0000313" key="2">
    <source>
        <dbReference type="Proteomes" id="UP000298488"/>
    </source>
</evidence>
<dbReference type="EMBL" id="SOFI01000003">
    <property type="protein sequence ID" value="TFB80066.1"/>
    <property type="molecule type" value="Genomic_DNA"/>
</dbReference>
<evidence type="ECO:0008006" key="3">
    <source>
        <dbReference type="Google" id="ProtNLM"/>
    </source>
</evidence>
<sequence length="258" mass="27063">MAFISWWFVAALVVILGLVVTVVIVRRNSAQAGQDHRPAVLVVGQFLALLYAGVALVGTVVNTITTLVSDSVQVSLPMLYLPATFPWITLDPAPAASVVGGGTATTDVLVAGLGMDARLLLAAGTLIQGITIVVIAGVVALLCHRLLAGSPFRPLLTRWIMRTAALIAVGGLVWQVCYGVGNSIASHQLLAPTGWRGDTPSEAISDYVFTVLPGSGLPAPTLAVQIDFWPLFLGLALAAVAIAFRYSERLQRDTEGLV</sequence>
<name>A0A4R8VCB3_9MICO</name>
<organism evidence="1 2">
    <name type="scientific">Terrimesophilobacter mesophilus</name>
    <dbReference type="NCBI Taxonomy" id="433647"/>
    <lineage>
        <taxon>Bacteria</taxon>
        <taxon>Bacillati</taxon>
        <taxon>Actinomycetota</taxon>
        <taxon>Actinomycetes</taxon>
        <taxon>Micrococcales</taxon>
        <taxon>Microbacteriaceae</taxon>
        <taxon>Terrimesophilobacter</taxon>
    </lineage>
</organism>
<proteinExistence type="predicted"/>
<protein>
    <recommendedName>
        <fullName evidence="3">DUF2975 domain-containing protein</fullName>
    </recommendedName>
</protein>
<evidence type="ECO:0000313" key="1">
    <source>
        <dbReference type="EMBL" id="TFB80066.1"/>
    </source>
</evidence>
<dbReference type="RefSeq" id="WP_104095934.1">
    <property type="nucleotide sequence ID" value="NZ_JACHBP010000001.1"/>
</dbReference>
<gene>
    <name evidence="1" type="ORF">E3N84_08425</name>
</gene>